<sequence>MNSPEPPSGSTVPLSTKETNHLQRSTKKHKGGSGSSLPPRSLRSYKDIVSNPKGDWDSSHPHESFSYEEDLSDIKDDSADRCLVILLSKEEKQRIHAPWRSTLIIKAFGKSLGYKYLDYKIYAIWKPVGDMQCIDLGHDFFLTCFKLNEDYSKVVNGGPWFTGQQFLTLHQWTRSFCPSEAKISTTIVWAHLLELPIEFYNKTMLRHYGEWMLVTKKSSKPKATATKKPANPAVILKQHDLYIKSDQPHSSQPVTSPPDGLPPTQLRPHPQQQMDQRCSLSKNDAAVRKALTASLTLENHPLLLPFIGKEETVMSVALHQQTLTTYVVLILMSLEAASGCFGILESSTSTSSHSPLKQSTLQFRLELWDQLSYLATSQPLPWLVAEDFNDILSSSEKFSSSPTNHHQISLFRNCIDSCRLINMGFNGPSFIWTNKRDNRLIMERLDRFLCNPEWQQMFEEANVLHLPRTSSYHCSILLNSCPEPHSFGRRPFRLETMWFSDPSFPNLVKDSCLAVLVNGERLDTFTPSRGIRQGDPLSSYIFILCMEHLAWLIHSEVETENALGIRLSNYFRKYLGAPILVDGRDKKDFEFLLGKNPRPPHGLEGKNPLSCWSAYTDTIHHFCYSHTPYAIRSPPLKNLQSTRSPLPPTGYGSGNSPPFPASLLFSGSPVKIASLLFLSLPSATSSPLLPTPFVMPPMKLLSTSFGTAPVFTPFGLAVNLACSDQTTSIHPLIPWKDAFHIVAWTIWKARNKTTMEGAIFDQMLTLTNARSLVIDMFFSLPKKIQHDHLHSKFFGWTPLPPGFIELNSDGFARGNPGLANAGCLLQDSNENWINGFTQKIGFTTSLAAELWGLRDGLRLALSLNNKKIIVDVDATAVVDLINANHAETMQCHPYSFLLDCRAMIQCFEEAQLHHVVREGNHCADLLAKAGNTSILSFMFFCTPPSFVVSQLLADYCGVTYPRLCNS</sequence>
<dbReference type="Pfam" id="PF14111">
    <property type="entry name" value="DUF4283"/>
    <property type="match status" value="1"/>
</dbReference>
<dbReference type="PANTHER" id="PTHR47723:SF19">
    <property type="entry name" value="POLYNUCLEOTIDYL TRANSFERASE, RIBONUCLEASE H-LIKE SUPERFAMILY PROTEIN"/>
    <property type="match status" value="1"/>
</dbReference>
<protein>
    <submittedName>
        <fullName evidence="4">Uncharacterized protein</fullName>
    </submittedName>
</protein>
<dbReference type="InterPro" id="IPR036397">
    <property type="entry name" value="RNaseH_sf"/>
</dbReference>
<gene>
    <name evidence="4" type="ORF">FSB_LOCUS724</name>
</gene>
<dbReference type="InterPro" id="IPR002156">
    <property type="entry name" value="RNaseH_domain"/>
</dbReference>
<evidence type="ECO:0000313" key="4">
    <source>
        <dbReference type="EMBL" id="SPC72842.1"/>
    </source>
</evidence>
<dbReference type="Pfam" id="PF13456">
    <property type="entry name" value="RVT_3"/>
    <property type="match status" value="1"/>
</dbReference>
<dbReference type="SUPFAM" id="SSF53098">
    <property type="entry name" value="Ribonuclease H-like"/>
    <property type="match status" value="1"/>
</dbReference>
<dbReference type="InterPro" id="IPR012337">
    <property type="entry name" value="RNaseH-like_sf"/>
</dbReference>
<name>A0A2N9EDH2_FAGSY</name>
<dbReference type="GO" id="GO:0003676">
    <property type="term" value="F:nucleic acid binding"/>
    <property type="evidence" value="ECO:0007669"/>
    <property type="project" value="InterPro"/>
</dbReference>
<feature type="region of interest" description="Disordered" evidence="1">
    <location>
        <begin position="1"/>
        <end position="61"/>
    </location>
</feature>
<dbReference type="InterPro" id="IPR025558">
    <property type="entry name" value="DUF4283"/>
</dbReference>
<feature type="compositionally biased region" description="Polar residues" evidence="1">
    <location>
        <begin position="8"/>
        <end position="17"/>
    </location>
</feature>
<reference evidence="4" key="1">
    <citation type="submission" date="2018-02" db="EMBL/GenBank/DDBJ databases">
        <authorList>
            <person name="Cohen D.B."/>
            <person name="Kent A.D."/>
        </authorList>
    </citation>
    <scope>NUCLEOTIDE SEQUENCE</scope>
</reference>
<dbReference type="EMBL" id="OIVN01000026">
    <property type="protein sequence ID" value="SPC72842.1"/>
    <property type="molecule type" value="Genomic_DNA"/>
</dbReference>
<dbReference type="CDD" id="cd06222">
    <property type="entry name" value="RNase_H_like"/>
    <property type="match status" value="1"/>
</dbReference>
<dbReference type="InterPro" id="IPR036691">
    <property type="entry name" value="Endo/exonu/phosph_ase_sf"/>
</dbReference>
<dbReference type="PANTHER" id="PTHR47723">
    <property type="entry name" value="OS05G0353850 PROTEIN"/>
    <property type="match status" value="1"/>
</dbReference>
<dbReference type="SUPFAM" id="SSF56219">
    <property type="entry name" value="DNase I-like"/>
    <property type="match status" value="1"/>
</dbReference>
<feature type="compositionally biased region" description="Polar residues" evidence="1">
    <location>
        <begin position="270"/>
        <end position="280"/>
    </location>
</feature>
<dbReference type="Gene3D" id="3.60.10.10">
    <property type="entry name" value="Endonuclease/exonuclease/phosphatase"/>
    <property type="match status" value="1"/>
</dbReference>
<evidence type="ECO:0000256" key="1">
    <source>
        <dbReference type="SAM" id="MobiDB-lite"/>
    </source>
</evidence>
<dbReference type="InterPro" id="IPR044730">
    <property type="entry name" value="RNase_H-like_dom_plant"/>
</dbReference>
<feature type="domain" description="RNase H type-1" evidence="2">
    <location>
        <begin position="807"/>
        <end position="929"/>
    </location>
</feature>
<dbReference type="AlphaFoldDB" id="A0A2N9EDH2"/>
<evidence type="ECO:0000259" key="3">
    <source>
        <dbReference type="Pfam" id="PF14111"/>
    </source>
</evidence>
<accession>A0A2N9EDH2</accession>
<proteinExistence type="predicted"/>
<dbReference type="InterPro" id="IPR053151">
    <property type="entry name" value="RNase_H-like"/>
</dbReference>
<evidence type="ECO:0000259" key="2">
    <source>
        <dbReference type="Pfam" id="PF13456"/>
    </source>
</evidence>
<dbReference type="Gene3D" id="3.30.420.10">
    <property type="entry name" value="Ribonuclease H-like superfamily/Ribonuclease H"/>
    <property type="match status" value="1"/>
</dbReference>
<dbReference type="GO" id="GO:0004523">
    <property type="term" value="F:RNA-DNA hybrid ribonuclease activity"/>
    <property type="evidence" value="ECO:0007669"/>
    <property type="project" value="InterPro"/>
</dbReference>
<feature type="region of interest" description="Disordered" evidence="1">
    <location>
        <begin position="246"/>
        <end position="280"/>
    </location>
</feature>
<organism evidence="4">
    <name type="scientific">Fagus sylvatica</name>
    <name type="common">Beechnut</name>
    <dbReference type="NCBI Taxonomy" id="28930"/>
    <lineage>
        <taxon>Eukaryota</taxon>
        <taxon>Viridiplantae</taxon>
        <taxon>Streptophyta</taxon>
        <taxon>Embryophyta</taxon>
        <taxon>Tracheophyta</taxon>
        <taxon>Spermatophyta</taxon>
        <taxon>Magnoliopsida</taxon>
        <taxon>eudicotyledons</taxon>
        <taxon>Gunneridae</taxon>
        <taxon>Pentapetalae</taxon>
        <taxon>rosids</taxon>
        <taxon>fabids</taxon>
        <taxon>Fagales</taxon>
        <taxon>Fagaceae</taxon>
        <taxon>Fagus</taxon>
    </lineage>
</organism>
<feature type="domain" description="DUF4283" evidence="3">
    <location>
        <begin position="99"/>
        <end position="180"/>
    </location>
</feature>